<feature type="domain" description="Peptidase C19 ubiquitin carboxyl-terminal hydrolase" evidence="3">
    <location>
        <begin position="385"/>
        <end position="572"/>
    </location>
</feature>
<feature type="region of interest" description="Disordered" evidence="2">
    <location>
        <begin position="1"/>
        <end position="23"/>
    </location>
</feature>
<evidence type="ECO:0000256" key="2">
    <source>
        <dbReference type="SAM" id="MobiDB-lite"/>
    </source>
</evidence>
<dbReference type="OrthoDB" id="443682at2759"/>
<accession>A0A8H6YDQ6</accession>
<dbReference type="Pfam" id="PF14555">
    <property type="entry name" value="UBA_4"/>
    <property type="match status" value="1"/>
</dbReference>
<name>A0A8H6YDQ6_9AGAR</name>
<dbReference type="InterPro" id="IPR038765">
    <property type="entry name" value="Papain-like_cys_pep_sf"/>
</dbReference>
<dbReference type="PANTHER" id="PTHR39597:SF1">
    <property type="entry name" value="UBA DOMAIN-CONTAINING PROTEIN RUP1"/>
    <property type="match status" value="1"/>
</dbReference>
<sequence>MVHLTPEAAARHDEAERQPLPPQEAKEWMTNKEREDGQMLAEIMGTDFERALRILRRHDGDMEKAANAFFSGAAEDPEREENLANIRKDFAHMFPDQSQSKSREVDAPSRGNVVIDLTGDDDDLSMGTTTTRFRATTRSPDPAWQMVPANRPVIKSEEDQLNERWCSAKVVARSPCAQMWRQRLTRLWSYNVFSISPQVRQRCSKLRLHLINGQQPRQNPDWAIWTLVEMFTALDLGKISVYLDEDLLNAWEAPPLKQSDSVGTLSKLFLESVVELVQHDLDDQQLEASPLVHRLFQFTHCKLHIPATGSPDRVFEPDFGHVVSIEINPEAPGPANELVARLSQTLNTYNDDGSSYHQLITHPSEVVTFEIIVNTNTSAKTGGEPEPFAYPKTIYMDQFLEANVDLANETRAAERDLRREVEGLVKRKRDITRYEDQDTFENLRGAIDYYENIASCDSPSRLATLRSMATKLKNTLRKLEGEVREIDVKITTLQGELDGLWDNPELKCHPYDLRAVLVHTGLPGRKHIYSYVQEKGTWWKTVDYTVTEVSEDLVLSDPAGLHLGAGPYMLMYSRRQSETDMNQPIEWPRCFVDLMAQNNATFLKDLPLRTNAGAGPAGGREEDAMDLS</sequence>
<organism evidence="4 5">
    <name type="scientific">Mycena venus</name>
    <dbReference type="NCBI Taxonomy" id="2733690"/>
    <lineage>
        <taxon>Eukaryota</taxon>
        <taxon>Fungi</taxon>
        <taxon>Dikarya</taxon>
        <taxon>Basidiomycota</taxon>
        <taxon>Agaricomycotina</taxon>
        <taxon>Agaricomycetes</taxon>
        <taxon>Agaricomycetidae</taxon>
        <taxon>Agaricales</taxon>
        <taxon>Marasmiineae</taxon>
        <taxon>Mycenaceae</taxon>
        <taxon>Mycena</taxon>
    </lineage>
</organism>
<dbReference type="AlphaFoldDB" id="A0A8H6YDQ6"/>
<dbReference type="Pfam" id="PF00443">
    <property type="entry name" value="UCH"/>
    <property type="match status" value="1"/>
</dbReference>
<evidence type="ECO:0000313" key="5">
    <source>
        <dbReference type="Proteomes" id="UP000620124"/>
    </source>
</evidence>
<dbReference type="InterPro" id="IPR001394">
    <property type="entry name" value="Peptidase_C19_UCH"/>
</dbReference>
<evidence type="ECO:0000313" key="4">
    <source>
        <dbReference type="EMBL" id="KAF7357833.1"/>
    </source>
</evidence>
<dbReference type="CDD" id="cd02257">
    <property type="entry name" value="Peptidase_C19"/>
    <property type="match status" value="1"/>
</dbReference>
<protein>
    <submittedName>
        <fullName evidence="4">Glycoside hydrolase family 79 protein</fullName>
    </submittedName>
</protein>
<gene>
    <name evidence="4" type="ORF">MVEN_00829400</name>
</gene>
<dbReference type="SUPFAM" id="SSF54001">
    <property type="entry name" value="Cysteine proteinases"/>
    <property type="match status" value="1"/>
</dbReference>
<keyword evidence="5" id="KW-1185">Reference proteome</keyword>
<dbReference type="InterPro" id="IPR055335">
    <property type="entry name" value="Ucp6/RUP1"/>
</dbReference>
<dbReference type="Gene3D" id="3.90.70.10">
    <property type="entry name" value="Cysteine proteinases"/>
    <property type="match status" value="1"/>
</dbReference>
<dbReference type="GO" id="GO:0004843">
    <property type="term" value="F:cysteine-type deubiquitinase activity"/>
    <property type="evidence" value="ECO:0007669"/>
    <property type="project" value="InterPro"/>
</dbReference>
<dbReference type="EMBL" id="JACAZI010000006">
    <property type="protein sequence ID" value="KAF7357833.1"/>
    <property type="molecule type" value="Genomic_DNA"/>
</dbReference>
<dbReference type="GO" id="GO:0016579">
    <property type="term" value="P:protein deubiquitination"/>
    <property type="evidence" value="ECO:0007669"/>
    <property type="project" value="InterPro"/>
</dbReference>
<dbReference type="PANTHER" id="PTHR39597">
    <property type="entry name" value="UBA DOMAIN-CONTAINING PROTEIN RUP1"/>
    <property type="match status" value="1"/>
</dbReference>
<keyword evidence="1" id="KW-0175">Coiled coil</keyword>
<proteinExistence type="predicted"/>
<dbReference type="Proteomes" id="UP000620124">
    <property type="component" value="Unassembled WGS sequence"/>
</dbReference>
<keyword evidence="4" id="KW-0378">Hydrolase</keyword>
<comment type="caution">
    <text evidence="4">The sequence shown here is derived from an EMBL/GenBank/DDBJ whole genome shotgun (WGS) entry which is preliminary data.</text>
</comment>
<evidence type="ECO:0000256" key="1">
    <source>
        <dbReference type="SAM" id="Coils"/>
    </source>
</evidence>
<reference evidence="4" key="1">
    <citation type="submission" date="2020-05" db="EMBL/GenBank/DDBJ databases">
        <title>Mycena genomes resolve the evolution of fungal bioluminescence.</title>
        <authorList>
            <person name="Tsai I.J."/>
        </authorList>
    </citation>
    <scope>NUCLEOTIDE SEQUENCE</scope>
    <source>
        <strain evidence="4">CCC161011</strain>
    </source>
</reference>
<feature type="coiled-coil region" evidence="1">
    <location>
        <begin position="462"/>
        <end position="496"/>
    </location>
</feature>
<evidence type="ECO:0000259" key="3">
    <source>
        <dbReference type="Pfam" id="PF00443"/>
    </source>
</evidence>
<dbReference type="CDD" id="cd14273">
    <property type="entry name" value="UBA_TAP-C_like"/>
    <property type="match status" value="1"/>
</dbReference>